<dbReference type="InParanoid" id="A0A1V8TNU5"/>
<comment type="caution">
    <text evidence="2">The sequence shown here is derived from an EMBL/GenBank/DDBJ whole genome shotgun (WGS) entry which is preliminary data.</text>
</comment>
<evidence type="ECO:0000256" key="1">
    <source>
        <dbReference type="SAM" id="MobiDB-lite"/>
    </source>
</evidence>
<evidence type="ECO:0000313" key="2">
    <source>
        <dbReference type="EMBL" id="OQO12928.1"/>
    </source>
</evidence>
<feature type="compositionally biased region" description="Acidic residues" evidence="1">
    <location>
        <begin position="8"/>
        <end position="20"/>
    </location>
</feature>
<feature type="compositionally biased region" description="Basic residues" evidence="1">
    <location>
        <begin position="370"/>
        <end position="379"/>
    </location>
</feature>
<feature type="region of interest" description="Disordered" evidence="1">
    <location>
        <begin position="299"/>
        <end position="379"/>
    </location>
</feature>
<dbReference type="Proteomes" id="UP000192596">
    <property type="component" value="Unassembled WGS sequence"/>
</dbReference>
<feature type="compositionally biased region" description="Acidic residues" evidence="1">
    <location>
        <begin position="51"/>
        <end position="63"/>
    </location>
</feature>
<protein>
    <recommendedName>
        <fullName evidence="4">Rrn9 domain-containing protein</fullName>
    </recommendedName>
</protein>
<reference evidence="3" key="1">
    <citation type="submission" date="2017-03" db="EMBL/GenBank/DDBJ databases">
        <title>Genomes of endolithic fungi from Antarctica.</title>
        <authorList>
            <person name="Coleine C."/>
            <person name="Masonjones S."/>
            <person name="Stajich J.E."/>
        </authorList>
    </citation>
    <scope>NUCLEOTIDE SEQUENCE [LARGE SCALE GENOMIC DNA]</scope>
    <source>
        <strain evidence="3">CCFEE 5527</strain>
    </source>
</reference>
<sequence length="379" mass="43973">MAYSNDDSMFDEEEEWEDPAGFDGHWEEDFLSNDEVLPDAGTATNTQNPETDADGTDSVYEDDWSSEQTEFMDQHEGRTVGDDRPAPLDWQTDEDREAWQRAYNAAFPIVERMSTLELEHAYDRRLPESKIKVDNFGRLNELTASKYGVWPRSRLPDRRSRSLFEPRAKFQLPQKLPYSARDFPGRPEWLSMPTRDEYRYGDMDRDFVIDRERPGSVDSDAETHEQLLQYLIEEAETASALCAVAINEAEQQKKAGWWDSMIGNKAALSDNKRSAKLEGLRRDVQEAWEKVDEVYAAREARGEERLEAEREEDRRYEMSGGLGEVSEDDGSVFSQDRGVKRSRSSAESPERSSKRRRSTVTAMSRSTLRGVRRRKYRWR</sequence>
<dbReference type="AlphaFoldDB" id="A0A1V8TNU5"/>
<keyword evidence="3" id="KW-1185">Reference proteome</keyword>
<feature type="compositionally biased region" description="Basic and acidic residues" evidence="1">
    <location>
        <begin position="72"/>
        <end position="86"/>
    </location>
</feature>
<gene>
    <name evidence="2" type="ORF">B0A48_02392</name>
</gene>
<evidence type="ECO:0008006" key="4">
    <source>
        <dbReference type="Google" id="ProtNLM"/>
    </source>
</evidence>
<accession>A0A1V8TNU5</accession>
<proteinExistence type="predicted"/>
<feature type="region of interest" description="Disordered" evidence="1">
    <location>
        <begin position="1"/>
        <end position="63"/>
    </location>
</feature>
<feature type="compositionally biased region" description="Basic and acidic residues" evidence="1">
    <location>
        <begin position="299"/>
        <end position="317"/>
    </location>
</feature>
<name>A0A1V8TNU5_9PEZI</name>
<feature type="region of interest" description="Disordered" evidence="1">
    <location>
        <begin position="71"/>
        <end position="90"/>
    </location>
</feature>
<organism evidence="2 3">
    <name type="scientific">Cryoendolithus antarcticus</name>
    <dbReference type="NCBI Taxonomy" id="1507870"/>
    <lineage>
        <taxon>Eukaryota</taxon>
        <taxon>Fungi</taxon>
        <taxon>Dikarya</taxon>
        <taxon>Ascomycota</taxon>
        <taxon>Pezizomycotina</taxon>
        <taxon>Dothideomycetes</taxon>
        <taxon>Dothideomycetidae</taxon>
        <taxon>Cladosporiales</taxon>
        <taxon>Cladosporiaceae</taxon>
        <taxon>Cryoendolithus</taxon>
    </lineage>
</organism>
<dbReference type="EMBL" id="NAJO01000004">
    <property type="protein sequence ID" value="OQO12928.1"/>
    <property type="molecule type" value="Genomic_DNA"/>
</dbReference>
<evidence type="ECO:0000313" key="3">
    <source>
        <dbReference type="Proteomes" id="UP000192596"/>
    </source>
</evidence>